<evidence type="ECO:0000313" key="4">
    <source>
        <dbReference type="Proteomes" id="UP000214747"/>
    </source>
</evidence>
<proteinExistence type="predicted"/>
<comment type="caution">
    <text evidence="3">The sequence shown here is derived from an EMBL/GenBank/DDBJ whole genome shotgun (WGS) entry which is preliminary data.</text>
</comment>
<reference evidence="3 4" key="1">
    <citation type="journal article" date="2010" name="Int. J. Syst. Evol. Microbiol.">
        <title>Reclassification of Herbaspirillum putei as a later heterotypic synonym of Herbaspirillum huttiense, with the description of H. huttiense subsp. huttiense subsp. nov. and H. huttiense subsp. putei subsp. nov., comb. nov., and description of Herbaspirillum aquaticum sp. nov.</title>
        <authorList>
            <person name="Dobritsa A.P."/>
            <person name="Reddy M.C."/>
            <person name="Samadpour M."/>
        </authorList>
    </citation>
    <scope>NUCLEOTIDE SEQUENCE [LARGE SCALE GENOMIC DNA]</scope>
    <source>
        <strain evidence="3 4">IEH 4430</strain>
    </source>
</reference>
<protein>
    <submittedName>
        <fullName evidence="3">Baseplate protein</fullName>
    </submittedName>
</protein>
<dbReference type="PANTHER" id="PTHR37829:SF3">
    <property type="entry name" value="PROTEIN JAYE-RELATED"/>
    <property type="match status" value="1"/>
</dbReference>
<dbReference type="RefSeq" id="WP_088757213.1">
    <property type="nucleotide sequence ID" value="NZ_NJGV01000028.1"/>
</dbReference>
<keyword evidence="4" id="KW-1185">Reference proteome</keyword>
<feature type="domain" description="Baseplate protein J-like barrel" evidence="1">
    <location>
        <begin position="95"/>
        <end position="188"/>
    </location>
</feature>
<feature type="domain" description="Baseplate J-like C-terminal" evidence="2">
    <location>
        <begin position="290"/>
        <end position="373"/>
    </location>
</feature>
<dbReference type="EMBL" id="NJGV01000028">
    <property type="protein sequence ID" value="OWY32209.1"/>
    <property type="molecule type" value="Genomic_DNA"/>
</dbReference>
<dbReference type="AlphaFoldDB" id="A0A225SP11"/>
<dbReference type="PANTHER" id="PTHR37829">
    <property type="entry name" value="PHAGE-LIKE ELEMENT PBSX PROTEIN XKDT"/>
    <property type="match status" value="1"/>
</dbReference>
<evidence type="ECO:0000259" key="2">
    <source>
        <dbReference type="Pfam" id="PF26079"/>
    </source>
</evidence>
<name>A0A225SP11_9BURK</name>
<evidence type="ECO:0000259" key="1">
    <source>
        <dbReference type="Pfam" id="PF04865"/>
    </source>
</evidence>
<sequence>MSLSSKDFVTLVQEQVASIQGKSTALVDMTIGSTLRAAVESVASVALWLQGLVLALLVTTRASTASGSDLDTWMADYNFTRLAAVAATGSATFSRFTASGTALVPVGALIQTGDGTQQYTVTADTTNAAYDAGQGGYVLADGISSLTVPIQAVTAGVAGNVTAGTINTIAQAITGIDTVTNAAGLTNGQDAELDADFRARFIQYINSLSKATKAAVLYALLSLQQNVSAVIVENQAYNGTPQPGYFYAVVDDGSGNPGSTFLASAGNAVEATRPLSVTYGIYGPSQVTANVSMTITTATGYIHADVVALVEAALQTYINTLGLGNSLSYTKLATVAYGASPGVTNVSALLLNGGTSDLAITAKQTAKAGTIAVA</sequence>
<evidence type="ECO:0000313" key="3">
    <source>
        <dbReference type="EMBL" id="OWY32209.1"/>
    </source>
</evidence>
<organism evidence="3 4">
    <name type="scientific">Herbaspirillum aquaticum</name>
    <dbReference type="NCBI Taxonomy" id="568783"/>
    <lineage>
        <taxon>Bacteria</taxon>
        <taxon>Pseudomonadati</taxon>
        <taxon>Pseudomonadota</taxon>
        <taxon>Betaproteobacteria</taxon>
        <taxon>Burkholderiales</taxon>
        <taxon>Oxalobacteraceae</taxon>
        <taxon>Herbaspirillum</taxon>
    </lineage>
</organism>
<dbReference type="InterPro" id="IPR058530">
    <property type="entry name" value="Baseplate_J-like_C"/>
</dbReference>
<dbReference type="InterPro" id="IPR052399">
    <property type="entry name" value="Phage_Baseplate_Assmbl_Protein"/>
</dbReference>
<dbReference type="Pfam" id="PF04865">
    <property type="entry name" value="Baseplate_J"/>
    <property type="match status" value="1"/>
</dbReference>
<dbReference type="Pfam" id="PF26079">
    <property type="entry name" value="Baseplate_J_C"/>
    <property type="match status" value="1"/>
</dbReference>
<dbReference type="Proteomes" id="UP000214747">
    <property type="component" value="Unassembled WGS sequence"/>
</dbReference>
<dbReference type="InterPro" id="IPR006949">
    <property type="entry name" value="Barrel_Baseplate_J-like"/>
</dbReference>
<accession>A0A225SP11</accession>
<gene>
    <name evidence="3" type="ORF">CEJ45_22145</name>
</gene>